<dbReference type="InterPro" id="IPR010987">
    <property type="entry name" value="Glutathione-S-Trfase_C-like"/>
</dbReference>
<dbReference type="InterPro" id="IPR036249">
    <property type="entry name" value="Thioredoxin-like_sf"/>
</dbReference>
<evidence type="ECO:0000313" key="3">
    <source>
        <dbReference type="EMBL" id="CZF82173.1"/>
    </source>
</evidence>
<dbReference type="AlphaFoldDB" id="A0A128F5W0"/>
<dbReference type="PROSITE" id="PS50404">
    <property type="entry name" value="GST_NTER"/>
    <property type="match status" value="1"/>
</dbReference>
<proteinExistence type="predicted"/>
<evidence type="ECO:0000259" key="2">
    <source>
        <dbReference type="PROSITE" id="PS50405"/>
    </source>
</evidence>
<dbReference type="InterPro" id="IPR034346">
    <property type="entry name" value="Gtt2-like_C"/>
</dbReference>
<dbReference type="STRING" id="1796497.GCE9029_03067"/>
<dbReference type="Proteomes" id="UP000071641">
    <property type="component" value="Unassembled WGS sequence"/>
</dbReference>
<sequence>MKLHEFAPVPNARRVRLFLAEKKIDIPSVHVDIRGGENLTDKFKAMSPNGRIPFLELDDGTTICESIAICRYLDAAFPTDHNLFGSTPTEIGQVEMWNRIVELQGLFTAFQAFRNLTGIYSDRERCIKAWGEESKLRNIEFLPVLEERLSQSTYLAGEHFSVADISAYIMVDFIKNIDIHIDDSMPSIQRWYEQITQREAFIEAQSK</sequence>
<dbReference type="InterPro" id="IPR004045">
    <property type="entry name" value="Glutathione_S-Trfase_N"/>
</dbReference>
<dbReference type="CDD" id="cd03051">
    <property type="entry name" value="GST_N_GTT2_like"/>
    <property type="match status" value="1"/>
</dbReference>
<dbReference type="CDD" id="cd03182">
    <property type="entry name" value="GST_C_GTT2_like"/>
    <property type="match status" value="1"/>
</dbReference>
<dbReference type="SFLD" id="SFLDS00019">
    <property type="entry name" value="Glutathione_Transferase_(cytos"/>
    <property type="match status" value="1"/>
</dbReference>
<keyword evidence="3" id="KW-0560">Oxidoreductase</keyword>
<accession>A0A128F5W0</accession>
<protein>
    <submittedName>
        <fullName evidence="3">Disulfide-bond oxidoreductase YfcG</fullName>
        <ecNumber evidence="3">1.8.4.-</ecNumber>
    </submittedName>
</protein>
<dbReference type="RefSeq" id="WP_062664396.1">
    <property type="nucleotide sequence ID" value="NZ_FIZX01000002.1"/>
</dbReference>
<dbReference type="InterPro" id="IPR040079">
    <property type="entry name" value="Glutathione_S-Trfase"/>
</dbReference>
<dbReference type="PANTHER" id="PTHR44051:SF2">
    <property type="entry name" value="HYPOTHETICAL GLUTATHIONE S-TRANSFERASE LIKE PROTEIN"/>
    <property type="match status" value="1"/>
</dbReference>
<dbReference type="SUPFAM" id="SSF47616">
    <property type="entry name" value="GST C-terminal domain-like"/>
    <property type="match status" value="1"/>
</dbReference>
<feature type="domain" description="GST C-terminal" evidence="2">
    <location>
        <begin position="87"/>
        <end position="207"/>
    </location>
</feature>
<gene>
    <name evidence="3" type="primary">yfcG_2</name>
    <name evidence="3" type="ORF">GCE9029_03067</name>
</gene>
<reference evidence="4" key="1">
    <citation type="submission" date="2016-02" db="EMBL/GenBank/DDBJ databases">
        <authorList>
            <person name="Rodrigo-Torres Lidia"/>
            <person name="Arahal R.David."/>
        </authorList>
    </citation>
    <scope>NUCLEOTIDE SEQUENCE [LARGE SCALE GENOMIC DNA]</scope>
    <source>
        <strain evidence="4">CECT 9029</strain>
    </source>
</reference>
<dbReference type="EC" id="1.8.4.-" evidence="3"/>
<name>A0A128F5W0_9GAMM</name>
<dbReference type="PROSITE" id="PS50405">
    <property type="entry name" value="GST_CTER"/>
    <property type="match status" value="1"/>
</dbReference>
<dbReference type="Pfam" id="PF00043">
    <property type="entry name" value="GST_C"/>
    <property type="match status" value="1"/>
</dbReference>
<dbReference type="SUPFAM" id="SSF52833">
    <property type="entry name" value="Thioredoxin-like"/>
    <property type="match status" value="1"/>
</dbReference>
<dbReference type="OrthoDB" id="9803562at2"/>
<dbReference type="SFLD" id="SFLDG00358">
    <property type="entry name" value="Main_(cytGST)"/>
    <property type="match status" value="1"/>
</dbReference>
<dbReference type="GO" id="GO:0016491">
    <property type="term" value="F:oxidoreductase activity"/>
    <property type="evidence" value="ECO:0007669"/>
    <property type="project" value="UniProtKB-KW"/>
</dbReference>
<dbReference type="InterPro" id="IPR034345">
    <property type="entry name" value="Gtt2-like_N"/>
</dbReference>
<feature type="domain" description="GST N-terminal" evidence="1">
    <location>
        <begin position="1"/>
        <end position="81"/>
    </location>
</feature>
<dbReference type="Pfam" id="PF13409">
    <property type="entry name" value="GST_N_2"/>
    <property type="match status" value="1"/>
</dbReference>
<dbReference type="InterPro" id="IPR036282">
    <property type="entry name" value="Glutathione-S-Trfase_C_sf"/>
</dbReference>
<keyword evidence="4" id="KW-1185">Reference proteome</keyword>
<evidence type="ECO:0000259" key="1">
    <source>
        <dbReference type="PROSITE" id="PS50404"/>
    </source>
</evidence>
<dbReference type="Gene3D" id="3.40.30.10">
    <property type="entry name" value="Glutaredoxin"/>
    <property type="match status" value="1"/>
</dbReference>
<dbReference type="EMBL" id="FIZX01000002">
    <property type="protein sequence ID" value="CZF82173.1"/>
    <property type="molecule type" value="Genomic_DNA"/>
</dbReference>
<dbReference type="PANTHER" id="PTHR44051">
    <property type="entry name" value="GLUTATHIONE S-TRANSFERASE-RELATED"/>
    <property type="match status" value="1"/>
</dbReference>
<organism evidence="3 4">
    <name type="scientific">Grimontia celer</name>
    <dbReference type="NCBI Taxonomy" id="1796497"/>
    <lineage>
        <taxon>Bacteria</taxon>
        <taxon>Pseudomonadati</taxon>
        <taxon>Pseudomonadota</taxon>
        <taxon>Gammaproteobacteria</taxon>
        <taxon>Vibrionales</taxon>
        <taxon>Vibrionaceae</taxon>
        <taxon>Grimontia</taxon>
    </lineage>
</organism>
<dbReference type="Gene3D" id="1.20.1050.10">
    <property type="match status" value="1"/>
</dbReference>
<dbReference type="InterPro" id="IPR004046">
    <property type="entry name" value="GST_C"/>
</dbReference>
<evidence type="ECO:0000313" key="4">
    <source>
        <dbReference type="Proteomes" id="UP000071641"/>
    </source>
</evidence>